<feature type="compositionally biased region" description="Basic and acidic residues" evidence="2">
    <location>
        <begin position="653"/>
        <end position="662"/>
    </location>
</feature>
<feature type="compositionally biased region" description="Acidic residues" evidence="2">
    <location>
        <begin position="636"/>
        <end position="652"/>
    </location>
</feature>
<feature type="compositionally biased region" description="Pro residues" evidence="2">
    <location>
        <begin position="932"/>
        <end position="941"/>
    </location>
</feature>
<dbReference type="CDD" id="cd19481">
    <property type="entry name" value="RecA-like_protease"/>
    <property type="match status" value="1"/>
</dbReference>
<dbReference type="Pfam" id="PF17675">
    <property type="entry name" value="APG6_N"/>
    <property type="match status" value="1"/>
</dbReference>
<dbReference type="OrthoDB" id="20368at2759"/>
<gene>
    <name evidence="4" type="ORF">CkaCkLH20_06617</name>
</gene>
<reference evidence="4" key="1">
    <citation type="submission" date="2020-03" db="EMBL/GenBank/DDBJ databases">
        <authorList>
            <person name="He L."/>
        </authorList>
    </citation>
    <scope>NUCLEOTIDE SEQUENCE</scope>
    <source>
        <strain evidence="4">CkLH20</strain>
    </source>
</reference>
<dbReference type="PANTHER" id="PTHR46411:SF2">
    <property type="entry name" value="AAA+ ATPASE DOMAIN-CONTAINING PROTEIN"/>
    <property type="match status" value="1"/>
</dbReference>
<evidence type="ECO:0000313" key="5">
    <source>
        <dbReference type="Proteomes" id="UP000781932"/>
    </source>
</evidence>
<feature type="compositionally biased region" description="Basic and acidic residues" evidence="2">
    <location>
        <begin position="577"/>
        <end position="589"/>
    </location>
</feature>
<feature type="region of interest" description="Disordered" evidence="2">
    <location>
        <begin position="576"/>
        <end position="662"/>
    </location>
</feature>
<feature type="compositionally biased region" description="Basic residues" evidence="2">
    <location>
        <begin position="621"/>
        <end position="630"/>
    </location>
</feature>
<dbReference type="InterPro" id="IPR041691">
    <property type="entry name" value="Atg6/beclin_CC"/>
</dbReference>
<dbReference type="PANTHER" id="PTHR46411">
    <property type="entry name" value="FAMILY ATPASE, PUTATIVE-RELATED"/>
    <property type="match status" value="1"/>
</dbReference>
<feature type="region of interest" description="Disordered" evidence="2">
    <location>
        <begin position="72"/>
        <end position="99"/>
    </location>
</feature>
<dbReference type="Gene3D" id="6.10.250.3110">
    <property type="match status" value="1"/>
</dbReference>
<feature type="region of interest" description="Disordered" evidence="2">
    <location>
        <begin position="917"/>
        <end position="941"/>
    </location>
</feature>
<dbReference type="InterPro" id="IPR027417">
    <property type="entry name" value="P-loop_NTPase"/>
</dbReference>
<evidence type="ECO:0000313" key="4">
    <source>
        <dbReference type="EMBL" id="KAF9875685.1"/>
    </source>
</evidence>
<feature type="region of interest" description="Disordered" evidence="2">
    <location>
        <begin position="137"/>
        <end position="172"/>
    </location>
</feature>
<feature type="compositionally biased region" description="Polar residues" evidence="2">
    <location>
        <begin position="72"/>
        <end position="91"/>
    </location>
</feature>
<organism evidence="4 5">
    <name type="scientific">Colletotrichum karsti</name>
    <dbReference type="NCBI Taxonomy" id="1095194"/>
    <lineage>
        <taxon>Eukaryota</taxon>
        <taxon>Fungi</taxon>
        <taxon>Dikarya</taxon>
        <taxon>Ascomycota</taxon>
        <taxon>Pezizomycotina</taxon>
        <taxon>Sordariomycetes</taxon>
        <taxon>Hypocreomycetidae</taxon>
        <taxon>Glomerellales</taxon>
        <taxon>Glomerellaceae</taxon>
        <taxon>Colletotrichum</taxon>
        <taxon>Colletotrichum boninense species complex</taxon>
    </lineage>
</organism>
<keyword evidence="1" id="KW-0175">Coiled coil</keyword>
<dbReference type="GeneID" id="62162408"/>
<proteinExistence type="predicted"/>
<keyword evidence="5" id="KW-1185">Reference proteome</keyword>
<dbReference type="InterPro" id="IPR003959">
    <property type="entry name" value="ATPase_AAA_core"/>
</dbReference>
<dbReference type="InterPro" id="IPR040455">
    <property type="entry name" value="Atg6_BARA"/>
</dbReference>
<name>A0A9P6LK60_9PEZI</name>
<reference evidence="4" key="2">
    <citation type="submission" date="2020-11" db="EMBL/GenBank/DDBJ databases">
        <title>Whole genome sequencing of Colletotrichum sp.</title>
        <authorList>
            <person name="Li H."/>
        </authorList>
    </citation>
    <scope>NUCLEOTIDE SEQUENCE</scope>
    <source>
        <strain evidence="4">CkLH20</strain>
    </source>
</reference>
<comment type="caution">
    <text evidence="4">The sequence shown here is derived from an EMBL/GenBank/DDBJ whole genome shotgun (WGS) entry which is preliminary data.</text>
</comment>
<evidence type="ECO:0000256" key="1">
    <source>
        <dbReference type="SAM" id="Coils"/>
    </source>
</evidence>
<dbReference type="Pfam" id="PF04111">
    <property type="entry name" value="APG6"/>
    <property type="match status" value="1"/>
</dbReference>
<dbReference type="Pfam" id="PF00004">
    <property type="entry name" value="AAA"/>
    <property type="match status" value="1"/>
</dbReference>
<evidence type="ECO:0000256" key="2">
    <source>
        <dbReference type="SAM" id="MobiDB-lite"/>
    </source>
</evidence>
<accession>A0A9P6LK60</accession>
<dbReference type="SMART" id="SM00382">
    <property type="entry name" value="AAA"/>
    <property type="match status" value="1"/>
</dbReference>
<dbReference type="InterPro" id="IPR038274">
    <property type="entry name" value="Atg6/Beclin_C_sf"/>
</dbReference>
<feature type="coiled-coil region" evidence="1">
    <location>
        <begin position="238"/>
        <end position="289"/>
    </location>
</feature>
<protein>
    <submittedName>
        <fullName evidence="4">ATPase</fullName>
    </submittedName>
</protein>
<evidence type="ECO:0000259" key="3">
    <source>
        <dbReference type="SMART" id="SM00382"/>
    </source>
</evidence>
<dbReference type="Gene3D" id="3.40.50.300">
    <property type="entry name" value="P-loop containing nucleotide triphosphate hydrolases"/>
    <property type="match status" value="1"/>
</dbReference>
<dbReference type="Proteomes" id="UP000781932">
    <property type="component" value="Unassembled WGS sequence"/>
</dbReference>
<dbReference type="GO" id="GO:0005524">
    <property type="term" value="F:ATP binding"/>
    <property type="evidence" value="ECO:0007669"/>
    <property type="project" value="InterPro"/>
</dbReference>
<sequence length="1315" mass="148046">MGTSTEFYLHLDARLHHQTSNSFPSSVFHLHSDPRQHAGNTTMYCQKCRTPLRLDSSLEDLNPAAYDLLVASSSQTSPKKTHSSRLANPQDSQRRALYDKVSQNAASATFKRHGSGPSTSAQRDSTMSFIYLTESQVAQPVLSRPDPPPTNPKSRKAGKNGTKGQDEALSEAHKRERINKLFEILSARSDIDHPICVECTDMLVEGLQKRLETAAKERDAYVGFLKQVQSDKPSEEDIRAQEEALKQAKQAEADAMSELLRVEKDKAAVDAEIVALEEEAAQLDREEEQFWRERNAFATKLADFQNERDSINSKFDNDAQLLEKLQRSNVYNDTFCISHDGTFATINGLRLGRTSSKPVDWPEINAAWGHALLLLVTVADKLGYKFDGFEPQPMGSTSKIIRYELPSPAASRLGSHRNAPPPAPKKHVLELFSNGDLPLGLTFMHRKFDNAMVAFLELVRQLGAFVHRQTEAGGHPLSLPYKIEGDKIMDVSIKLGMTQDDGWTKACKLTLTCFAHMAKTIDEETGSTVSFQEVAFRRVVPPSDDKSLVLQQDTQDTTTPDVLYVLHYTGAGGKIINTRESDTPFKEIPDYGADEGESTSKRAVEPVIEIVTKVSSGTRGRSPRRIRHPPPVRNFDDDDDFLSSSSDSEDDNASDKPTRVERTRMIIHSQNLINALRAIVSYYPDLNLLGETVKIDAPYRAVVHHREALSRYKFHQPAHHSSDYARVTAEHIDILLNFIEQILGDSIRKEEERYARNIPVATFDNYWMALKPGEVIYANNEDVWQPHIVSTLSQEATSDGYRRQWLVSCWLLELANSKIVRKMFQYRLPSWTGEQVIHSLDVMPARFFPGDPEKMLQKQIKLGKLYWELLQRPTYMEYDGLLVQSPNSRIGPAFREPSGYMTGRVICDADGYPRFAMRSPENQNRHSRNGPRLPPVPINQGPPPAQDHLPYFLPRCGCDVCNAAKFENEPGPFAAFIKVSPKKSAPPTSDLFYIACTKVIPAFLLGERRWGHLNLECLKPVVTDRDAFKYLVLDDEIKMTVKALIGKFAASDSGSVSPWGNDFVKNKGEGRIFLLHGAPGVGKTCTAECVAELTNRPLISLTSGDLSVHSDSVENNLSYFLELGQRFGALVLLDEADVYLERRRAKDIARNGLVSVFLRALEYYRGVLFLTTNRVQAFDAAFTSRIHVALHYKNLSDLDRERIWANNFERLDRDSNGRVRVSVATRDYAYESRDVRSLRWNGREIRNALQTALALAESDAADEGSEKITVMDKHLRAVVKMSRGFRDYLRSGSVYDGESELGIEDEEEEEEIYSD</sequence>
<dbReference type="SUPFAM" id="SSF52540">
    <property type="entry name" value="P-loop containing nucleoside triphosphate hydrolases"/>
    <property type="match status" value="1"/>
</dbReference>
<dbReference type="InterPro" id="IPR056599">
    <property type="entry name" value="AAA_lid_fung"/>
</dbReference>
<dbReference type="RefSeq" id="XP_038745146.1">
    <property type="nucleotide sequence ID" value="XM_038889334.1"/>
</dbReference>
<dbReference type="Pfam" id="PF23232">
    <property type="entry name" value="AAA_lid_13"/>
    <property type="match status" value="1"/>
</dbReference>
<dbReference type="Pfam" id="PF22942">
    <property type="entry name" value="DUF7025"/>
    <property type="match status" value="1"/>
</dbReference>
<dbReference type="InterPro" id="IPR054289">
    <property type="entry name" value="DUF7025"/>
</dbReference>
<dbReference type="FunFam" id="1.10.418.40:FF:000005">
    <property type="entry name" value="Autophagy protein Apg6, putative"/>
    <property type="match status" value="1"/>
</dbReference>
<dbReference type="GO" id="GO:0016887">
    <property type="term" value="F:ATP hydrolysis activity"/>
    <property type="evidence" value="ECO:0007669"/>
    <property type="project" value="InterPro"/>
</dbReference>
<dbReference type="InterPro" id="IPR003593">
    <property type="entry name" value="AAA+_ATPase"/>
</dbReference>
<dbReference type="Gene3D" id="1.10.418.40">
    <property type="entry name" value="Autophagy protein 6/Beclin 1"/>
    <property type="match status" value="1"/>
</dbReference>
<feature type="domain" description="AAA+ ATPase" evidence="3">
    <location>
        <begin position="1069"/>
        <end position="1196"/>
    </location>
</feature>
<dbReference type="EMBL" id="JAATWM020000020">
    <property type="protein sequence ID" value="KAF9875685.1"/>
    <property type="molecule type" value="Genomic_DNA"/>
</dbReference>